<dbReference type="Gene3D" id="1.10.10.10">
    <property type="entry name" value="Winged helix-like DNA-binding domain superfamily/Winged helix DNA-binding domain"/>
    <property type="match status" value="1"/>
</dbReference>
<dbReference type="InterPro" id="IPR005650">
    <property type="entry name" value="BlaI_family"/>
</dbReference>
<dbReference type="GO" id="GO:0003677">
    <property type="term" value="F:DNA binding"/>
    <property type="evidence" value="ECO:0007669"/>
    <property type="project" value="UniProtKB-KW"/>
</dbReference>
<comment type="similarity">
    <text evidence="1">Belongs to the BlaI transcriptional regulatory family.</text>
</comment>
<keyword evidence="6" id="KW-1185">Reference proteome</keyword>
<dbReference type="Pfam" id="PF03965">
    <property type="entry name" value="Penicillinase_R"/>
    <property type="match status" value="1"/>
</dbReference>
<dbReference type="OrthoDB" id="9813987at2"/>
<evidence type="ECO:0000313" key="6">
    <source>
        <dbReference type="Proteomes" id="UP000431901"/>
    </source>
</evidence>
<dbReference type="InterPro" id="IPR036388">
    <property type="entry name" value="WH-like_DNA-bd_sf"/>
</dbReference>
<evidence type="ECO:0000313" key="5">
    <source>
        <dbReference type="EMBL" id="MXQ65270.1"/>
    </source>
</evidence>
<keyword evidence="3" id="KW-0238">DNA-binding</keyword>
<dbReference type="AlphaFoldDB" id="A0A6I4W8Y7"/>
<gene>
    <name evidence="5" type="ORF">GQ466_14620</name>
</gene>
<evidence type="ECO:0000256" key="4">
    <source>
        <dbReference type="ARBA" id="ARBA00023163"/>
    </source>
</evidence>
<sequence>MANGGARRAAGTLESKIMAVLHRAGVPLTTSAVQARLGEELAYTTVVTILTRLHAKGLLVRAKEGRAYSYAPISDEPGLAARRMRAVMDGRPDRAAVLARFVDSLTDQDERLLRDLLEGA</sequence>
<dbReference type="InterPro" id="IPR036390">
    <property type="entry name" value="WH_DNA-bd_sf"/>
</dbReference>
<evidence type="ECO:0000256" key="3">
    <source>
        <dbReference type="ARBA" id="ARBA00023125"/>
    </source>
</evidence>
<reference evidence="5 6" key="1">
    <citation type="submission" date="2019-12" db="EMBL/GenBank/DDBJ databases">
        <title>Nocardia macrotermitis sp. nov. and Nocardia aurantia sp. nov., isolated from the gut of the fungus growing-termite Macrotermes natalensis.</title>
        <authorList>
            <person name="Christine B."/>
            <person name="Rene B."/>
        </authorList>
    </citation>
    <scope>NUCLEOTIDE SEQUENCE [LARGE SCALE GENOMIC DNA]</scope>
    <source>
        <strain evidence="5 6">DSM 102126</strain>
    </source>
</reference>
<accession>A0A6I4W8Y7</accession>
<dbReference type="SUPFAM" id="SSF46785">
    <property type="entry name" value="Winged helix' DNA-binding domain"/>
    <property type="match status" value="1"/>
</dbReference>
<evidence type="ECO:0000256" key="1">
    <source>
        <dbReference type="ARBA" id="ARBA00011046"/>
    </source>
</evidence>
<protein>
    <submittedName>
        <fullName evidence="5">BlaI/MecI/CopY family transcriptional regulator</fullName>
    </submittedName>
</protein>
<dbReference type="Proteomes" id="UP000431901">
    <property type="component" value="Unassembled WGS sequence"/>
</dbReference>
<proteinExistence type="inferred from homology"/>
<name>A0A6I4W8Y7_9ACTN</name>
<dbReference type="EMBL" id="WUTW01000002">
    <property type="protein sequence ID" value="MXQ65270.1"/>
    <property type="molecule type" value="Genomic_DNA"/>
</dbReference>
<evidence type="ECO:0000256" key="2">
    <source>
        <dbReference type="ARBA" id="ARBA00023015"/>
    </source>
</evidence>
<keyword evidence="2" id="KW-0805">Transcription regulation</keyword>
<comment type="caution">
    <text evidence="5">The sequence shown here is derived from an EMBL/GenBank/DDBJ whole genome shotgun (WGS) entry which is preliminary data.</text>
</comment>
<organism evidence="5 6">
    <name type="scientific">Actinomadura rayongensis</name>
    <dbReference type="NCBI Taxonomy" id="1429076"/>
    <lineage>
        <taxon>Bacteria</taxon>
        <taxon>Bacillati</taxon>
        <taxon>Actinomycetota</taxon>
        <taxon>Actinomycetes</taxon>
        <taxon>Streptosporangiales</taxon>
        <taxon>Thermomonosporaceae</taxon>
        <taxon>Actinomadura</taxon>
    </lineage>
</organism>
<dbReference type="RefSeq" id="WP_161103386.1">
    <property type="nucleotide sequence ID" value="NZ_JBHLYI010000010.1"/>
</dbReference>
<dbReference type="GO" id="GO:0045892">
    <property type="term" value="P:negative regulation of DNA-templated transcription"/>
    <property type="evidence" value="ECO:0007669"/>
    <property type="project" value="InterPro"/>
</dbReference>
<keyword evidence="4" id="KW-0804">Transcription</keyword>